<dbReference type="AlphaFoldDB" id="A0A5P9PAI8"/>
<accession>A0A5P9PAI8</accession>
<keyword evidence="4" id="KW-0539">Nucleus</keyword>
<reference evidence="7" key="1">
    <citation type="submission" date="2019-04" db="EMBL/GenBank/DDBJ databases">
        <title>Transcription factors involved in persimmon fruit deastringency and softening.</title>
        <authorList>
            <person name="Zhu Q."/>
            <person name="Yin X."/>
        </authorList>
    </citation>
    <scope>NUCLEOTIDE SEQUENCE</scope>
</reference>
<protein>
    <submittedName>
        <fullName evidence="7">BHLH10</fullName>
    </submittedName>
</protein>
<evidence type="ECO:0000256" key="4">
    <source>
        <dbReference type="ARBA" id="ARBA00023242"/>
    </source>
</evidence>
<keyword evidence="5" id="KW-0175">Coiled coil</keyword>
<dbReference type="EMBL" id="MK737982">
    <property type="protein sequence ID" value="QFU85211.1"/>
    <property type="molecule type" value="mRNA"/>
</dbReference>
<dbReference type="PANTHER" id="PTHR13935">
    <property type="entry name" value="ACHAETE-SCUTE TRANSCRIPTION FACTOR-RELATED"/>
    <property type="match status" value="1"/>
</dbReference>
<dbReference type="GO" id="GO:0046983">
    <property type="term" value="F:protein dimerization activity"/>
    <property type="evidence" value="ECO:0007669"/>
    <property type="project" value="InterPro"/>
</dbReference>
<dbReference type="SMART" id="SM00353">
    <property type="entry name" value="HLH"/>
    <property type="match status" value="1"/>
</dbReference>
<dbReference type="Pfam" id="PF00010">
    <property type="entry name" value="HLH"/>
    <property type="match status" value="1"/>
</dbReference>
<evidence type="ECO:0000256" key="5">
    <source>
        <dbReference type="SAM" id="Coils"/>
    </source>
</evidence>
<comment type="subcellular location">
    <subcellularLocation>
        <location evidence="1">Nucleus</location>
    </subcellularLocation>
</comment>
<dbReference type="GO" id="GO:0000977">
    <property type="term" value="F:RNA polymerase II transcription regulatory region sequence-specific DNA binding"/>
    <property type="evidence" value="ECO:0007669"/>
    <property type="project" value="TreeGrafter"/>
</dbReference>
<dbReference type="InterPro" id="IPR036638">
    <property type="entry name" value="HLH_DNA-bd_sf"/>
</dbReference>
<evidence type="ECO:0000256" key="3">
    <source>
        <dbReference type="ARBA" id="ARBA00023163"/>
    </source>
</evidence>
<evidence type="ECO:0000256" key="1">
    <source>
        <dbReference type="ARBA" id="ARBA00004123"/>
    </source>
</evidence>
<keyword evidence="2" id="KW-0805">Transcription regulation</keyword>
<dbReference type="SUPFAM" id="SSF47459">
    <property type="entry name" value="HLH, helix-loop-helix DNA-binding domain"/>
    <property type="match status" value="1"/>
</dbReference>
<keyword evidence="3" id="KW-0804">Transcription</keyword>
<name>A0A5P9PAI8_DIOKA</name>
<dbReference type="GO" id="GO:0090575">
    <property type="term" value="C:RNA polymerase II transcription regulator complex"/>
    <property type="evidence" value="ECO:0007669"/>
    <property type="project" value="TreeGrafter"/>
</dbReference>
<evidence type="ECO:0000256" key="2">
    <source>
        <dbReference type="ARBA" id="ARBA00023015"/>
    </source>
</evidence>
<dbReference type="InterPro" id="IPR015660">
    <property type="entry name" value="MASH1/Ascl1a-like"/>
</dbReference>
<proteinExistence type="evidence at transcript level"/>
<dbReference type="Gene3D" id="4.10.280.10">
    <property type="entry name" value="Helix-loop-helix DNA-binding domain"/>
    <property type="match status" value="1"/>
</dbReference>
<organism evidence="7">
    <name type="scientific">Diospyros kaki</name>
    <name type="common">Kaki persimmon</name>
    <name type="synonym">Diospyros chinensis</name>
    <dbReference type="NCBI Taxonomy" id="35925"/>
    <lineage>
        <taxon>Eukaryota</taxon>
        <taxon>Viridiplantae</taxon>
        <taxon>Streptophyta</taxon>
        <taxon>Embryophyta</taxon>
        <taxon>Tracheophyta</taxon>
        <taxon>Spermatophyta</taxon>
        <taxon>Magnoliopsida</taxon>
        <taxon>eudicotyledons</taxon>
        <taxon>Gunneridae</taxon>
        <taxon>Pentapetalae</taxon>
        <taxon>asterids</taxon>
        <taxon>Ericales</taxon>
        <taxon>Ebenaceae</taxon>
        <taxon>Diospyros</taxon>
    </lineage>
</organism>
<evidence type="ECO:0000313" key="7">
    <source>
        <dbReference type="EMBL" id="QFU85211.1"/>
    </source>
</evidence>
<evidence type="ECO:0000259" key="6">
    <source>
        <dbReference type="PROSITE" id="PS50888"/>
    </source>
</evidence>
<dbReference type="PANTHER" id="PTHR13935:SF46">
    <property type="entry name" value="TRANSCRIPTION FACTOR BHLH167-RELATED"/>
    <property type="match status" value="1"/>
</dbReference>
<feature type="domain" description="BHLH" evidence="6">
    <location>
        <begin position="57"/>
        <end position="111"/>
    </location>
</feature>
<dbReference type="PROSITE" id="PS50888">
    <property type="entry name" value="BHLH"/>
    <property type="match status" value="1"/>
</dbReference>
<feature type="coiled-coil region" evidence="5">
    <location>
        <begin position="101"/>
        <end position="128"/>
    </location>
</feature>
<dbReference type="GO" id="GO:0000981">
    <property type="term" value="F:DNA-binding transcription factor activity, RNA polymerase II-specific"/>
    <property type="evidence" value="ECO:0007669"/>
    <property type="project" value="TreeGrafter"/>
</dbReference>
<dbReference type="InterPro" id="IPR011598">
    <property type="entry name" value="bHLH_dom"/>
</dbReference>
<sequence length="241" mass="27224">MGDLPKALLIPAFLGFLSAPSDQLQFYCFSLSRCIYLSIYSVTKWGLMMKKGNGSPEHKLDRKVVERNRRIHMKGLCFKLSSLLPPHHFKPTKDMSQLDLLDQAATYIKQLKERRDELEARREAAAAASGQQLRINKKKKKNVVSDDDDGDGGMMYGFRAPVVEFRELGSIIEAVLISGLKNKFMLCEVIRVLQDEGAEVVSASCCTKEDRVFHTLHAQVKVSRVGVETSRVYQRLQELAC</sequence>